<protein>
    <submittedName>
        <fullName evidence="1">Uncharacterized protein</fullName>
    </submittedName>
</protein>
<accession>A0A8H2WBV6</accession>
<proteinExistence type="predicted"/>
<evidence type="ECO:0000313" key="1">
    <source>
        <dbReference type="EMBL" id="CAE6351455.1"/>
    </source>
</evidence>
<dbReference type="Proteomes" id="UP000663843">
    <property type="component" value="Unassembled WGS sequence"/>
</dbReference>
<reference evidence="1" key="1">
    <citation type="submission" date="2021-01" db="EMBL/GenBank/DDBJ databases">
        <authorList>
            <person name="Kaushik A."/>
        </authorList>
    </citation>
    <scope>NUCLEOTIDE SEQUENCE</scope>
    <source>
        <strain evidence="1">AG2-2IIIB</strain>
    </source>
</reference>
<gene>
    <name evidence="1" type="ORF">RDB_LOCUS6938</name>
</gene>
<comment type="caution">
    <text evidence="1">The sequence shown here is derived from an EMBL/GenBank/DDBJ whole genome shotgun (WGS) entry which is preliminary data.</text>
</comment>
<organism evidence="1 2">
    <name type="scientific">Rhizoctonia solani</name>
    <dbReference type="NCBI Taxonomy" id="456999"/>
    <lineage>
        <taxon>Eukaryota</taxon>
        <taxon>Fungi</taxon>
        <taxon>Dikarya</taxon>
        <taxon>Basidiomycota</taxon>
        <taxon>Agaricomycotina</taxon>
        <taxon>Agaricomycetes</taxon>
        <taxon>Cantharellales</taxon>
        <taxon>Ceratobasidiaceae</taxon>
        <taxon>Rhizoctonia</taxon>
    </lineage>
</organism>
<sequence length="232" mass="26104">MPFWRHLVMECLMSMRIGNSARSLTYRTPNQNIITSTVLNSGTFTIRGGILLAAWNLQQPSRSVPPEQQHNAFYWLNKFSFLSIGQAADRDLNRILGTFDNVNRAIAHFNRTIRDPEDDHERIIATGLGNGESSPVHCWKEVIGANNVAKIEPDKLKAYEGGGMLLQDIISYCKELYLVDNEMTIILENNEGKYFAFAVADYFPAEASEKPPNNEYGVVILHAIEVDLNNGL</sequence>
<dbReference type="AlphaFoldDB" id="A0A8H2WBV6"/>
<evidence type="ECO:0000313" key="2">
    <source>
        <dbReference type="Proteomes" id="UP000663843"/>
    </source>
</evidence>
<name>A0A8H2WBV6_9AGAM</name>
<dbReference type="EMBL" id="CAJMWT010000774">
    <property type="protein sequence ID" value="CAE6351455.1"/>
    <property type="molecule type" value="Genomic_DNA"/>
</dbReference>